<proteinExistence type="inferred from homology"/>
<dbReference type="SUPFAM" id="SSF52980">
    <property type="entry name" value="Restriction endonuclease-like"/>
    <property type="match status" value="1"/>
</dbReference>
<evidence type="ECO:0000256" key="1">
    <source>
        <dbReference type="ARBA" id="ARBA00006738"/>
    </source>
</evidence>
<dbReference type="OrthoDB" id="9802516at2"/>
<dbReference type="EMBL" id="CP002546">
    <property type="protein sequence ID" value="ADY57788.1"/>
    <property type="molecule type" value="Genomic_DNA"/>
</dbReference>
<dbReference type="HOGENOM" id="CLU_115353_1_1_0"/>
<dbReference type="STRING" id="756272.Plabr_0158"/>
<reference evidence="4" key="1">
    <citation type="submission" date="2011-02" db="EMBL/GenBank/DDBJ databases">
        <title>The complete genome of Planctomyces brasiliensis DSM 5305.</title>
        <authorList>
            <person name="Lucas S."/>
            <person name="Copeland A."/>
            <person name="Lapidus A."/>
            <person name="Bruce D."/>
            <person name="Goodwin L."/>
            <person name="Pitluck S."/>
            <person name="Kyrpides N."/>
            <person name="Mavromatis K."/>
            <person name="Pagani I."/>
            <person name="Ivanova N."/>
            <person name="Ovchinnikova G."/>
            <person name="Lu M."/>
            <person name="Detter J.C."/>
            <person name="Han C."/>
            <person name="Land M."/>
            <person name="Hauser L."/>
            <person name="Markowitz V."/>
            <person name="Cheng J.-F."/>
            <person name="Hugenholtz P."/>
            <person name="Woyke T."/>
            <person name="Wu D."/>
            <person name="Tindall B."/>
            <person name="Pomrenke H.G."/>
            <person name="Brambilla E."/>
            <person name="Klenk H.-P."/>
            <person name="Eisen J.A."/>
        </authorList>
    </citation>
    <scope>NUCLEOTIDE SEQUENCE [LARGE SCALE GENOMIC DNA]</scope>
    <source>
        <strain evidence="4">ATCC 49424 / DSM 5305 / JCM 21570 / NBRC 103401 / IFAM 1448</strain>
    </source>
</reference>
<dbReference type="AlphaFoldDB" id="F0SNF4"/>
<dbReference type="NCBIfam" id="NF009154">
    <property type="entry name" value="PRK12497.3-3"/>
    <property type="match status" value="1"/>
</dbReference>
<dbReference type="InterPro" id="IPR003509">
    <property type="entry name" value="UPF0102_YraN-like"/>
</dbReference>
<dbReference type="PANTHER" id="PTHR34039:SF1">
    <property type="entry name" value="UPF0102 PROTEIN YRAN"/>
    <property type="match status" value="1"/>
</dbReference>
<sequence>MAPRWLRWPFGLLRPESSTGARGEKHAARYLRRLGLKIIGRNVHNRFGELDIVACDRDSIIFVEVRTRSSTRRGTPAETIGPAKQRTLSRAALSYLKSHGLLDRPARFDVITIVWDESGQPADFKHIENAFSPGE</sequence>
<dbReference type="RefSeq" id="WP_013626532.1">
    <property type="nucleotide sequence ID" value="NC_015174.1"/>
</dbReference>
<evidence type="ECO:0000313" key="4">
    <source>
        <dbReference type="Proteomes" id="UP000006860"/>
    </source>
</evidence>
<dbReference type="HAMAP" id="MF_00048">
    <property type="entry name" value="UPF0102"/>
    <property type="match status" value="1"/>
</dbReference>
<organism evidence="3 4">
    <name type="scientific">Rubinisphaera brasiliensis (strain ATCC 49424 / DSM 5305 / JCM 21570 / IAM 15109 / NBRC 103401 / IFAM 1448)</name>
    <name type="common">Planctomyces brasiliensis</name>
    <dbReference type="NCBI Taxonomy" id="756272"/>
    <lineage>
        <taxon>Bacteria</taxon>
        <taxon>Pseudomonadati</taxon>
        <taxon>Planctomycetota</taxon>
        <taxon>Planctomycetia</taxon>
        <taxon>Planctomycetales</taxon>
        <taxon>Planctomycetaceae</taxon>
        <taxon>Rubinisphaera</taxon>
    </lineage>
</organism>
<evidence type="ECO:0000313" key="3">
    <source>
        <dbReference type="EMBL" id="ADY57788.1"/>
    </source>
</evidence>
<dbReference type="Pfam" id="PF02021">
    <property type="entry name" value="UPF0102"/>
    <property type="match status" value="1"/>
</dbReference>
<keyword evidence="4" id="KW-1185">Reference proteome</keyword>
<gene>
    <name evidence="3" type="ordered locus">Plabr_0158</name>
</gene>
<dbReference type="Gene3D" id="3.40.1350.10">
    <property type="match status" value="1"/>
</dbReference>
<dbReference type="NCBIfam" id="TIGR00252">
    <property type="entry name" value="YraN family protein"/>
    <property type="match status" value="1"/>
</dbReference>
<protein>
    <recommendedName>
        <fullName evidence="2">UPF0102 protein Plabr_0158</fullName>
    </recommendedName>
</protein>
<dbReference type="InterPro" id="IPR011856">
    <property type="entry name" value="tRNA_endonuc-like_dom_sf"/>
</dbReference>
<dbReference type="Proteomes" id="UP000006860">
    <property type="component" value="Chromosome"/>
</dbReference>
<dbReference type="GO" id="GO:0003676">
    <property type="term" value="F:nucleic acid binding"/>
    <property type="evidence" value="ECO:0007669"/>
    <property type="project" value="InterPro"/>
</dbReference>
<dbReference type="PANTHER" id="PTHR34039">
    <property type="entry name" value="UPF0102 PROTEIN YRAN"/>
    <property type="match status" value="1"/>
</dbReference>
<dbReference type="CDD" id="cd20736">
    <property type="entry name" value="PoNe_Nuclease"/>
    <property type="match status" value="1"/>
</dbReference>
<evidence type="ECO:0000256" key="2">
    <source>
        <dbReference type="HAMAP-Rule" id="MF_00048"/>
    </source>
</evidence>
<dbReference type="InterPro" id="IPR011335">
    <property type="entry name" value="Restrct_endonuc-II-like"/>
</dbReference>
<dbReference type="KEGG" id="pbs:Plabr_0158"/>
<accession>F0SNF4</accession>
<dbReference type="eggNOG" id="COG0792">
    <property type="taxonomic scope" value="Bacteria"/>
</dbReference>
<comment type="similarity">
    <text evidence="1 2">Belongs to the UPF0102 family.</text>
</comment>
<dbReference type="NCBIfam" id="NF009150">
    <property type="entry name" value="PRK12497.1-3"/>
    <property type="match status" value="1"/>
</dbReference>
<name>F0SNF4_RUBBR</name>